<dbReference type="GeneID" id="63147005"/>
<evidence type="ECO:0000256" key="1">
    <source>
        <dbReference type="ARBA" id="ARBA00001966"/>
    </source>
</evidence>
<dbReference type="SFLD" id="SFLDS00029">
    <property type="entry name" value="Radical_SAM"/>
    <property type="match status" value="1"/>
</dbReference>
<dbReference type="SFLD" id="SFLDG01384">
    <property type="entry name" value="thioether_bond_formation_requi"/>
    <property type="match status" value="1"/>
</dbReference>
<gene>
    <name evidence="7" type="ORF">CBF32_10055</name>
</gene>
<dbReference type="InterPro" id="IPR058240">
    <property type="entry name" value="rSAM_sf"/>
</dbReference>
<dbReference type="PROSITE" id="PS51918">
    <property type="entry name" value="RADICAL_SAM"/>
    <property type="match status" value="1"/>
</dbReference>
<comment type="cofactor">
    <cofactor evidence="1">
        <name>[4Fe-4S] cluster</name>
        <dbReference type="ChEBI" id="CHEBI:49883"/>
    </cofactor>
</comment>
<name>A0A369ATC2_9ENTE</name>
<dbReference type="InterPro" id="IPR023885">
    <property type="entry name" value="4Fe4S-binding_SPASM_dom"/>
</dbReference>
<evidence type="ECO:0000256" key="2">
    <source>
        <dbReference type="ARBA" id="ARBA00022691"/>
    </source>
</evidence>
<dbReference type="InterPro" id="IPR013785">
    <property type="entry name" value="Aldolase_TIM"/>
</dbReference>
<comment type="caution">
    <text evidence="7">The sequence shown here is derived from an EMBL/GenBank/DDBJ whole genome shotgun (WGS) entry which is preliminary data.</text>
</comment>
<dbReference type="InterPro" id="IPR023867">
    <property type="entry name" value="Sulphatase_maturase_rSAM"/>
</dbReference>
<proteinExistence type="inferred from homology"/>
<dbReference type="PANTHER" id="PTHR43273">
    <property type="entry name" value="ANAEROBIC SULFATASE-MATURATING ENZYME HOMOLOG ASLB-RELATED"/>
    <property type="match status" value="1"/>
</dbReference>
<comment type="similarity">
    <text evidence="6">Belongs to the radical SAM superfamily. Anaerobic sulfatase-maturating enzyme family.</text>
</comment>
<keyword evidence="3" id="KW-0479">Metal-binding</keyword>
<dbReference type="SFLD" id="SFLDG01067">
    <property type="entry name" value="SPASM/twitch_domain_containing"/>
    <property type="match status" value="1"/>
</dbReference>
<dbReference type="GO" id="GO:0016491">
    <property type="term" value="F:oxidoreductase activity"/>
    <property type="evidence" value="ECO:0007669"/>
    <property type="project" value="InterPro"/>
</dbReference>
<dbReference type="SFLD" id="SFLDG01386">
    <property type="entry name" value="main_SPASM_domain-containing"/>
    <property type="match status" value="1"/>
</dbReference>
<dbReference type="EMBL" id="NGJX01000010">
    <property type="protein sequence ID" value="RSU00942.1"/>
    <property type="molecule type" value="Genomic_DNA"/>
</dbReference>
<evidence type="ECO:0000256" key="5">
    <source>
        <dbReference type="ARBA" id="ARBA00023014"/>
    </source>
</evidence>
<protein>
    <submittedName>
        <fullName evidence="7">Radical SAM/SPASM domain-containing protein</fullName>
    </submittedName>
</protein>
<dbReference type="InterPro" id="IPR007197">
    <property type="entry name" value="rSAM"/>
</dbReference>
<dbReference type="SUPFAM" id="SSF102114">
    <property type="entry name" value="Radical SAM enzymes"/>
    <property type="match status" value="1"/>
</dbReference>
<accession>A0A369ATC2</accession>
<dbReference type="Pfam" id="PF13186">
    <property type="entry name" value="SPASM"/>
    <property type="match status" value="1"/>
</dbReference>
<dbReference type="OrthoDB" id="9808591at2"/>
<dbReference type="GO" id="GO:0046872">
    <property type="term" value="F:metal ion binding"/>
    <property type="evidence" value="ECO:0007669"/>
    <property type="project" value="UniProtKB-KW"/>
</dbReference>
<dbReference type="GO" id="GO:0051536">
    <property type="term" value="F:iron-sulfur cluster binding"/>
    <property type="evidence" value="ECO:0007669"/>
    <property type="project" value="UniProtKB-KW"/>
</dbReference>
<dbReference type="Pfam" id="PF04055">
    <property type="entry name" value="Radical_SAM"/>
    <property type="match status" value="1"/>
</dbReference>
<dbReference type="RefSeq" id="WP_114290112.1">
    <property type="nucleotide sequence ID" value="NZ_JAMDER010000012.1"/>
</dbReference>
<dbReference type="NCBIfam" id="TIGR04085">
    <property type="entry name" value="rSAM_more_4Fe4S"/>
    <property type="match status" value="1"/>
</dbReference>
<sequence length="371" mass="43155">MKHISVLIKPASSLCNIKCCYCFYNDISSIREVNSYGKMTKELSSTMIDQIYVDLEDGDTLSLAFQGGEPTLAGLPFYRYLIDYINGQSKKVQVNYAIQTNGMVINDKWCQLLKENHFLVGLSMDGPAIFHDEGRVDWRQRGTFQRVRKTKDLFDKHGIEYNILTVLTNQVAREPDKLMDFILEENIKFIQFIPCLEALSDEYQHDYALNPEEFAFFYKRIYARWLAEMKVGNYISIKLFDDLFHLLLNRQVTACGINGKCQTQYVIEGDGSVYPCDFYVMDEYRLGNIQNQTLKELFSQDINISFMCEKRNETKQCLTFPYQNLCGGGCKRMSDTIYVNKEDTYCGFKEVLDTYTKELPQLVSYVRSLER</sequence>
<dbReference type="PANTHER" id="PTHR43273:SF3">
    <property type="entry name" value="ANAEROBIC SULFATASE-MATURATING ENZYME HOMOLOG ASLB-RELATED"/>
    <property type="match status" value="1"/>
</dbReference>
<evidence type="ECO:0000313" key="7">
    <source>
        <dbReference type="EMBL" id="RSU00942.1"/>
    </source>
</evidence>
<dbReference type="Gene3D" id="3.20.20.70">
    <property type="entry name" value="Aldolase class I"/>
    <property type="match status" value="1"/>
</dbReference>
<keyword evidence="8" id="KW-1185">Reference proteome</keyword>
<reference evidence="7 8" key="1">
    <citation type="submission" date="2017-05" db="EMBL/GenBank/DDBJ databases">
        <title>Vagococcus spp. assemblies.</title>
        <authorList>
            <person name="Gulvik C.A."/>
        </authorList>
    </citation>
    <scope>NUCLEOTIDE SEQUENCE [LARGE SCALE GENOMIC DNA]</scope>
    <source>
        <strain evidence="7 8">NCFB 2497</strain>
    </source>
</reference>
<dbReference type="AlphaFoldDB" id="A0A369ATC2"/>
<keyword evidence="2" id="KW-0949">S-adenosyl-L-methionine</keyword>
<dbReference type="Proteomes" id="UP000288197">
    <property type="component" value="Unassembled WGS sequence"/>
</dbReference>
<keyword evidence="4" id="KW-0408">Iron</keyword>
<organism evidence="7 8">
    <name type="scientific">Vagococcus fluvialis</name>
    <dbReference type="NCBI Taxonomy" id="2738"/>
    <lineage>
        <taxon>Bacteria</taxon>
        <taxon>Bacillati</taxon>
        <taxon>Bacillota</taxon>
        <taxon>Bacilli</taxon>
        <taxon>Lactobacillales</taxon>
        <taxon>Enterococcaceae</taxon>
        <taxon>Vagococcus</taxon>
    </lineage>
</organism>
<evidence type="ECO:0000313" key="8">
    <source>
        <dbReference type="Proteomes" id="UP000288197"/>
    </source>
</evidence>
<dbReference type="CDD" id="cd01335">
    <property type="entry name" value="Radical_SAM"/>
    <property type="match status" value="1"/>
</dbReference>
<evidence type="ECO:0000256" key="3">
    <source>
        <dbReference type="ARBA" id="ARBA00022723"/>
    </source>
</evidence>
<keyword evidence="5" id="KW-0411">Iron-sulfur</keyword>
<evidence type="ECO:0000256" key="4">
    <source>
        <dbReference type="ARBA" id="ARBA00023004"/>
    </source>
</evidence>
<evidence type="ECO:0000256" key="6">
    <source>
        <dbReference type="ARBA" id="ARBA00023601"/>
    </source>
</evidence>